<reference evidence="1" key="1">
    <citation type="submission" date="2018-05" db="EMBL/GenBank/DDBJ databases">
        <authorList>
            <person name="Lanie J.A."/>
            <person name="Ng W.-L."/>
            <person name="Kazmierczak K.M."/>
            <person name="Andrzejewski T.M."/>
            <person name="Davidsen T.M."/>
            <person name="Wayne K.J."/>
            <person name="Tettelin H."/>
            <person name="Glass J.I."/>
            <person name="Rusch D."/>
            <person name="Podicherti R."/>
            <person name="Tsui H.-C.T."/>
            <person name="Winkler M.E."/>
        </authorList>
    </citation>
    <scope>NUCLEOTIDE SEQUENCE</scope>
</reference>
<protein>
    <submittedName>
        <fullName evidence="1">Uncharacterized protein</fullName>
    </submittedName>
</protein>
<dbReference type="EMBL" id="UINC01050275">
    <property type="protein sequence ID" value="SVB63038.1"/>
    <property type="molecule type" value="Genomic_DNA"/>
</dbReference>
<proteinExistence type="predicted"/>
<organism evidence="1">
    <name type="scientific">marine metagenome</name>
    <dbReference type="NCBI Taxonomy" id="408172"/>
    <lineage>
        <taxon>unclassified sequences</taxon>
        <taxon>metagenomes</taxon>
        <taxon>ecological metagenomes</taxon>
    </lineage>
</organism>
<dbReference type="AlphaFoldDB" id="A0A382FIX0"/>
<sequence length="92" mass="10004">MIRPFCPSQLTTSSAMSMVHSDCSLPDGPREGIFCAMHSGLPAASHSQVAMEAPLHGVCRTKRTVYLFLSAQRLLKREPAGGRPTFSLLCKK</sequence>
<evidence type="ECO:0000313" key="1">
    <source>
        <dbReference type="EMBL" id="SVB63038.1"/>
    </source>
</evidence>
<accession>A0A382FIX0</accession>
<gene>
    <name evidence="1" type="ORF">METZ01_LOCUS215892</name>
</gene>
<name>A0A382FIX0_9ZZZZ</name>